<keyword evidence="1" id="KW-0472">Membrane</keyword>
<keyword evidence="1" id="KW-1133">Transmembrane helix</keyword>
<dbReference type="RefSeq" id="WP_369460283.1">
    <property type="nucleotide sequence ID" value="NZ_JBGBDC010000005.1"/>
</dbReference>
<dbReference type="EMBL" id="JBGBDC010000005">
    <property type="protein sequence ID" value="MEY2252035.1"/>
    <property type="molecule type" value="Genomic_DNA"/>
</dbReference>
<evidence type="ECO:0000313" key="3">
    <source>
        <dbReference type="Proteomes" id="UP001562178"/>
    </source>
</evidence>
<organism evidence="2 3">
    <name type="scientific">Comamonas sediminis</name>
    <dbReference type="NCBI Taxonomy" id="1783360"/>
    <lineage>
        <taxon>Bacteria</taxon>
        <taxon>Pseudomonadati</taxon>
        <taxon>Pseudomonadota</taxon>
        <taxon>Betaproteobacteria</taxon>
        <taxon>Burkholderiales</taxon>
        <taxon>Comamonadaceae</taxon>
        <taxon>Comamonas</taxon>
    </lineage>
</organism>
<feature type="transmembrane region" description="Helical" evidence="1">
    <location>
        <begin position="238"/>
        <end position="255"/>
    </location>
</feature>
<dbReference type="Proteomes" id="UP001562178">
    <property type="component" value="Unassembled WGS sequence"/>
</dbReference>
<reference evidence="2 3" key="1">
    <citation type="journal article" date="2016" name="Int. J. Syst. Evol. Microbiol.">
        <title>Description of Comamonas sediminis sp. nov., isolated from lagoon sediments.</title>
        <authorList>
            <person name="Subhash Y."/>
            <person name="Bang J.J."/>
            <person name="You T.H."/>
            <person name="Lee S.S."/>
        </authorList>
    </citation>
    <scope>NUCLEOTIDE SEQUENCE [LARGE SCALE GENOMIC DNA]</scope>
    <source>
        <strain evidence="2 3">JCM 31169</strain>
    </source>
</reference>
<feature type="transmembrane region" description="Helical" evidence="1">
    <location>
        <begin position="160"/>
        <end position="181"/>
    </location>
</feature>
<feature type="transmembrane region" description="Helical" evidence="1">
    <location>
        <begin position="20"/>
        <end position="44"/>
    </location>
</feature>
<protein>
    <recommendedName>
        <fullName evidence="4">Glycosyltransferase RgtA/B/C/D-like domain-containing protein</fullName>
    </recommendedName>
</protein>
<keyword evidence="3" id="KW-1185">Reference proteome</keyword>
<evidence type="ECO:0000313" key="2">
    <source>
        <dbReference type="EMBL" id="MEY2252035.1"/>
    </source>
</evidence>
<gene>
    <name evidence="2" type="ORF">AB7A72_13540</name>
</gene>
<feature type="transmembrane region" description="Helical" evidence="1">
    <location>
        <begin position="446"/>
        <end position="466"/>
    </location>
</feature>
<name>A0ABV4B3F4_9BURK</name>
<feature type="transmembrane region" description="Helical" evidence="1">
    <location>
        <begin position="89"/>
        <end position="107"/>
    </location>
</feature>
<feature type="transmembrane region" description="Helical" evidence="1">
    <location>
        <begin position="472"/>
        <end position="491"/>
    </location>
</feature>
<feature type="transmembrane region" description="Helical" evidence="1">
    <location>
        <begin position="291"/>
        <end position="311"/>
    </location>
</feature>
<comment type="caution">
    <text evidence="2">The sequence shown here is derived from an EMBL/GenBank/DDBJ whole genome shotgun (WGS) entry which is preliminary data.</text>
</comment>
<accession>A0ABV4B3F4</accession>
<sequence>MSKYTKQGIIKSSFLMINELIASSAIVFISIFCGLLSIICVFVYGNSILADLVSNGLEVKSYFVSAIVLFLFIFTLYSFINRRKHINPVLFIGVSVVVSLAIQWFYYSVVHANWVSDFQHMWNIAGQMSAQGRLIPNDIYEQRVLPILLPLVYIFGNNPVIVPIANSCFLIGIMLIGYSILQKTRGHYVAQIFTILWMACAEPLFALKIPTHDLWGLFIIACIFFVIVIFFYKARKSLPFTLAMGVVAGLLCIMLDMQRELGALVIVAWIVTLAIYAIKNKSDQQSTSRHVSYWAMLVVACVVFLSGNAVLKHTQLIVNSDSLNYLKYLRIASLSPGYSPGTYAYAHNFGNGLLGELPPKAQKETALSLLLSDYILQPEFRIYGIIYKTNLMAYLGGQHYFYQNGMDVQSPVLLKNIVNYNKILSLIICFLLLIKLKSALKKDESISTIFSLSLLCILIGALTTVGEAQSRYLFPFWFFSSIIIASQYRVSEVTEDSSFRLKFYFKLGSATILLGAAFLWLLSSNAYKPEDGRVLSPFSLKVENERLPSYSPPLQLDKNAYTGRSNGIGKLGFTLLSPHPTEVPVQISAAKELCVREKTSFRFGYVMPYVNPQVDGAFQLSLYFSGREVWFQRLPDDGKIKNVVVKNIAPENTCGKLEFTLSSKDRIFDESWVQASRTEIYFPRLTQY</sequence>
<feature type="transmembrane region" description="Helical" evidence="1">
    <location>
        <begin position="214"/>
        <end position="231"/>
    </location>
</feature>
<feature type="transmembrane region" description="Helical" evidence="1">
    <location>
        <begin position="503"/>
        <end position="522"/>
    </location>
</feature>
<feature type="transmembrane region" description="Helical" evidence="1">
    <location>
        <begin position="417"/>
        <end position="434"/>
    </location>
</feature>
<keyword evidence="1" id="KW-0812">Transmembrane</keyword>
<feature type="transmembrane region" description="Helical" evidence="1">
    <location>
        <begin position="188"/>
        <end position="208"/>
    </location>
</feature>
<proteinExistence type="predicted"/>
<evidence type="ECO:0000256" key="1">
    <source>
        <dbReference type="SAM" id="Phobius"/>
    </source>
</evidence>
<feature type="transmembrane region" description="Helical" evidence="1">
    <location>
        <begin position="261"/>
        <end position="279"/>
    </location>
</feature>
<evidence type="ECO:0008006" key="4">
    <source>
        <dbReference type="Google" id="ProtNLM"/>
    </source>
</evidence>
<feature type="transmembrane region" description="Helical" evidence="1">
    <location>
        <begin position="59"/>
        <end position="77"/>
    </location>
</feature>